<name>A0A8J4DMG3_9ACTN</name>
<dbReference type="GO" id="GO:0004803">
    <property type="term" value="F:transposase activity"/>
    <property type="evidence" value="ECO:0007669"/>
    <property type="project" value="InterPro"/>
</dbReference>
<protein>
    <recommendedName>
        <fullName evidence="2">Tn3 transposase DDE domain-containing protein</fullName>
    </recommendedName>
</protein>
<evidence type="ECO:0000313" key="3">
    <source>
        <dbReference type="EMBL" id="GIJ06403.1"/>
    </source>
</evidence>
<evidence type="ECO:0000256" key="1">
    <source>
        <dbReference type="SAM" id="MobiDB-lite"/>
    </source>
</evidence>
<sequence length="106" mass="11684">MLTLHLLQSALVLVNTRLVDLVLDDPQWPSRLTAYDVHGLSPLFWSNVALHGTFTSIWIGRTTAPRRVCPVLPGPATVTRARDVDRRRGPAGRATNGVTARRRCCG</sequence>
<evidence type="ECO:0000313" key="4">
    <source>
        <dbReference type="Proteomes" id="UP000652013"/>
    </source>
</evidence>
<keyword evidence="4" id="KW-1185">Reference proteome</keyword>
<feature type="domain" description="Tn3 transposase DDE" evidence="2">
    <location>
        <begin position="3"/>
        <end position="54"/>
    </location>
</feature>
<organism evidence="3 4">
    <name type="scientific">Spirilliplanes yamanashiensis</name>
    <dbReference type="NCBI Taxonomy" id="42233"/>
    <lineage>
        <taxon>Bacteria</taxon>
        <taxon>Bacillati</taxon>
        <taxon>Actinomycetota</taxon>
        <taxon>Actinomycetes</taxon>
        <taxon>Micromonosporales</taxon>
        <taxon>Micromonosporaceae</taxon>
        <taxon>Spirilliplanes</taxon>
    </lineage>
</organism>
<accession>A0A8J4DMG3</accession>
<comment type="caution">
    <text evidence="3">The sequence shown here is derived from an EMBL/GenBank/DDBJ whole genome shotgun (WGS) entry which is preliminary data.</text>
</comment>
<dbReference type="Proteomes" id="UP000652013">
    <property type="component" value="Unassembled WGS sequence"/>
</dbReference>
<evidence type="ECO:0000259" key="2">
    <source>
        <dbReference type="Pfam" id="PF01526"/>
    </source>
</evidence>
<proteinExistence type="predicted"/>
<dbReference type="AlphaFoldDB" id="A0A8J4DMG3"/>
<reference evidence="3" key="1">
    <citation type="submission" date="2021-01" db="EMBL/GenBank/DDBJ databases">
        <title>Whole genome shotgun sequence of Spirilliplanes yamanashiensis NBRC 15828.</title>
        <authorList>
            <person name="Komaki H."/>
            <person name="Tamura T."/>
        </authorList>
    </citation>
    <scope>NUCLEOTIDE SEQUENCE</scope>
    <source>
        <strain evidence="3">NBRC 15828</strain>
    </source>
</reference>
<gene>
    <name evidence="3" type="ORF">Sya03_57550</name>
</gene>
<dbReference type="Pfam" id="PF01526">
    <property type="entry name" value="DDE_Tnp_Tn3"/>
    <property type="match status" value="1"/>
</dbReference>
<feature type="region of interest" description="Disordered" evidence="1">
    <location>
        <begin position="80"/>
        <end position="106"/>
    </location>
</feature>
<dbReference type="EMBL" id="BOOY01000041">
    <property type="protein sequence ID" value="GIJ06403.1"/>
    <property type="molecule type" value="Genomic_DNA"/>
</dbReference>
<dbReference type="GO" id="GO:0006313">
    <property type="term" value="P:DNA transposition"/>
    <property type="evidence" value="ECO:0007669"/>
    <property type="project" value="InterPro"/>
</dbReference>
<dbReference type="InterPro" id="IPR002513">
    <property type="entry name" value="Tn3_Tnp_DDE_dom"/>
</dbReference>